<proteinExistence type="predicted"/>
<dbReference type="Pfam" id="PF14497">
    <property type="entry name" value="GST_C_3"/>
    <property type="match status" value="1"/>
</dbReference>
<accession>A0ABM3R142</accession>
<evidence type="ECO:0000313" key="4">
    <source>
        <dbReference type="RefSeq" id="XP_056689343.1"/>
    </source>
</evidence>
<dbReference type="PANTHER" id="PTHR44750">
    <property type="entry name" value="GLUTATHIONE S-TRANSFERASE T1-RELATED"/>
    <property type="match status" value="1"/>
</dbReference>
<gene>
    <name evidence="4" type="primary">LOC110778522</name>
</gene>
<evidence type="ECO:0000313" key="3">
    <source>
        <dbReference type="Proteomes" id="UP000813463"/>
    </source>
</evidence>
<dbReference type="InterPro" id="IPR004046">
    <property type="entry name" value="GST_C"/>
</dbReference>
<dbReference type="PROSITE" id="PS50404">
    <property type="entry name" value="GST_NTER"/>
    <property type="match status" value="1"/>
</dbReference>
<dbReference type="Gene3D" id="1.20.1050.10">
    <property type="match status" value="1"/>
</dbReference>
<dbReference type="SFLD" id="SFLDG00358">
    <property type="entry name" value="Main_(cytGST)"/>
    <property type="match status" value="1"/>
</dbReference>
<feature type="domain" description="GST N-terminal" evidence="1">
    <location>
        <begin position="77"/>
        <end position="136"/>
    </location>
</feature>
<name>A0ABM3R142_SPIOL</name>
<dbReference type="SUPFAM" id="SSF52833">
    <property type="entry name" value="Thioredoxin-like"/>
    <property type="match status" value="1"/>
</dbReference>
<dbReference type="InterPro" id="IPR004045">
    <property type="entry name" value="Glutathione_S-Trfase_N"/>
</dbReference>
<organism evidence="3 4">
    <name type="scientific">Spinacia oleracea</name>
    <name type="common">Spinach</name>
    <dbReference type="NCBI Taxonomy" id="3562"/>
    <lineage>
        <taxon>Eukaryota</taxon>
        <taxon>Viridiplantae</taxon>
        <taxon>Streptophyta</taxon>
        <taxon>Embryophyta</taxon>
        <taxon>Tracheophyta</taxon>
        <taxon>Spermatophyta</taxon>
        <taxon>Magnoliopsida</taxon>
        <taxon>eudicotyledons</taxon>
        <taxon>Gunneridae</taxon>
        <taxon>Pentapetalae</taxon>
        <taxon>Caryophyllales</taxon>
        <taxon>Chenopodiaceae</taxon>
        <taxon>Chenopodioideae</taxon>
        <taxon>Anserineae</taxon>
        <taxon>Spinacia</taxon>
    </lineage>
</organism>
<evidence type="ECO:0000259" key="1">
    <source>
        <dbReference type="PROSITE" id="PS50404"/>
    </source>
</evidence>
<dbReference type="Proteomes" id="UP000813463">
    <property type="component" value="Chromosome 6"/>
</dbReference>
<dbReference type="InterPro" id="IPR036282">
    <property type="entry name" value="Glutathione-S-Trfase_C_sf"/>
</dbReference>
<evidence type="ECO:0000259" key="2">
    <source>
        <dbReference type="PROSITE" id="PS50405"/>
    </source>
</evidence>
<reference evidence="4" key="2">
    <citation type="submission" date="2025-08" db="UniProtKB">
        <authorList>
            <consortium name="RefSeq"/>
        </authorList>
    </citation>
    <scope>IDENTIFICATION</scope>
    <source>
        <tissue evidence="4">Leaf</tissue>
    </source>
</reference>
<dbReference type="PANTHER" id="PTHR44750:SF1">
    <property type="entry name" value="GLUTATHIONE S-TRANSFERASE T1-RELATED"/>
    <property type="match status" value="1"/>
</dbReference>
<dbReference type="SFLD" id="SFLDS00019">
    <property type="entry name" value="Glutathione_Transferase_(cytos"/>
    <property type="match status" value="1"/>
</dbReference>
<feature type="domain" description="GST C-terminal" evidence="2">
    <location>
        <begin position="143"/>
        <end position="280"/>
    </location>
</feature>
<dbReference type="InterPro" id="IPR036249">
    <property type="entry name" value="Thioredoxin-like_sf"/>
</dbReference>
<dbReference type="Gene3D" id="3.40.30.10">
    <property type="entry name" value="Glutaredoxin"/>
    <property type="match status" value="1"/>
</dbReference>
<keyword evidence="3" id="KW-1185">Reference proteome</keyword>
<dbReference type="InterPro" id="IPR040079">
    <property type="entry name" value="Glutathione_S-Trfase"/>
</dbReference>
<protein>
    <submittedName>
        <fullName evidence="4">Glutathione S-transferase T1 isoform X1</fullName>
    </submittedName>
</protein>
<dbReference type="GeneID" id="110778522"/>
<dbReference type="PROSITE" id="PS50405">
    <property type="entry name" value="GST_CTER"/>
    <property type="match status" value="1"/>
</dbReference>
<sequence>MATEVLKIYGDRKSQPTRAVMLFCKSIKTSACVLKFLSWYQSRKVITKKELKTKDPRYEELQDLKKIGNIAREEERLNGIDFEEFTVELFNQEHLSPQFEEINPVKEIPVIFHGDFKLSESHAILIYLASAFPDVADHWYPADAKKRALIHSVLDWHHCHLRRGAMGYLLNTILGPARGLTMNPQSALECEKILKSALSNLESFWLKDTGKYLLGYDQSSIADLSLICELMQFEVLDEEEKNKIFSPYKKVQQWMADIKTATRPQFDDVHQHLLFVDRPRFREAVGRSAN</sequence>
<dbReference type="SUPFAM" id="SSF47616">
    <property type="entry name" value="GST C-terminal domain-like"/>
    <property type="match status" value="1"/>
</dbReference>
<dbReference type="RefSeq" id="XP_056689343.1">
    <property type="nucleotide sequence ID" value="XM_056833365.1"/>
</dbReference>
<dbReference type="InterPro" id="IPR043377">
    <property type="entry name" value="GSTT1/2/3"/>
</dbReference>
<reference evidence="3" key="1">
    <citation type="journal article" date="2021" name="Nat. Commun.">
        <title>Genomic analyses provide insights into spinach domestication and the genetic basis of agronomic traits.</title>
        <authorList>
            <person name="Cai X."/>
            <person name="Sun X."/>
            <person name="Xu C."/>
            <person name="Sun H."/>
            <person name="Wang X."/>
            <person name="Ge C."/>
            <person name="Zhang Z."/>
            <person name="Wang Q."/>
            <person name="Fei Z."/>
            <person name="Jiao C."/>
            <person name="Wang Q."/>
        </authorList>
    </citation>
    <scope>NUCLEOTIDE SEQUENCE [LARGE SCALE GENOMIC DNA]</scope>
    <source>
        <strain evidence="3">cv. Varoflay</strain>
    </source>
</reference>
<dbReference type="InterPro" id="IPR010987">
    <property type="entry name" value="Glutathione-S-Trfase_C-like"/>
</dbReference>
<dbReference type="Pfam" id="PF02798">
    <property type="entry name" value="GST_N"/>
    <property type="match status" value="1"/>
</dbReference>